<dbReference type="OrthoDB" id="407010at2759"/>
<evidence type="ECO:0000313" key="6">
    <source>
        <dbReference type="EMBL" id="KAF2271636.1"/>
    </source>
</evidence>
<feature type="binding site" evidence="5">
    <location>
        <position position="209"/>
    </location>
    <ligand>
        <name>Fe cation</name>
        <dbReference type="ChEBI" id="CHEBI:24875"/>
        <note>catalytic</note>
    </ligand>
</feature>
<evidence type="ECO:0000256" key="4">
    <source>
        <dbReference type="ARBA" id="ARBA00023004"/>
    </source>
</evidence>
<comment type="cofactor">
    <cofactor evidence="5">
        <name>Fe(2+)</name>
        <dbReference type="ChEBI" id="CHEBI:29033"/>
    </cofactor>
    <text evidence="5">Binds 1 Fe(2+) ion per subunit.</text>
</comment>
<dbReference type="Pfam" id="PF03055">
    <property type="entry name" value="RPE65"/>
    <property type="match status" value="1"/>
</dbReference>
<keyword evidence="6" id="KW-0223">Dioxygenase</keyword>
<accession>A0A6A6J7K7</accession>
<evidence type="ECO:0000256" key="2">
    <source>
        <dbReference type="ARBA" id="ARBA00022723"/>
    </source>
</evidence>
<evidence type="ECO:0000256" key="5">
    <source>
        <dbReference type="PIRSR" id="PIRSR604294-1"/>
    </source>
</evidence>
<dbReference type="RefSeq" id="XP_033649175.1">
    <property type="nucleotide sequence ID" value="XM_033801295.1"/>
</dbReference>
<feature type="binding site" evidence="5">
    <location>
        <position position="328"/>
    </location>
    <ligand>
        <name>Fe cation</name>
        <dbReference type="ChEBI" id="CHEBI:24875"/>
        <note>catalytic</note>
    </ligand>
</feature>
<keyword evidence="4 5" id="KW-0408">Iron</keyword>
<protein>
    <submittedName>
        <fullName evidence="6">Beta,beta-carotene 9',10'-dioxygenase</fullName>
    </submittedName>
</protein>
<dbReference type="EMBL" id="ML986536">
    <property type="protein sequence ID" value="KAF2271636.1"/>
    <property type="molecule type" value="Genomic_DNA"/>
</dbReference>
<organism evidence="6 7">
    <name type="scientific">Westerdykella ornata</name>
    <dbReference type="NCBI Taxonomy" id="318751"/>
    <lineage>
        <taxon>Eukaryota</taxon>
        <taxon>Fungi</taxon>
        <taxon>Dikarya</taxon>
        <taxon>Ascomycota</taxon>
        <taxon>Pezizomycotina</taxon>
        <taxon>Dothideomycetes</taxon>
        <taxon>Pleosporomycetidae</taxon>
        <taxon>Pleosporales</taxon>
        <taxon>Sporormiaceae</taxon>
        <taxon>Westerdykella</taxon>
    </lineage>
</organism>
<dbReference type="InterPro" id="IPR004294">
    <property type="entry name" value="Carotenoid_Oase"/>
</dbReference>
<evidence type="ECO:0000256" key="3">
    <source>
        <dbReference type="ARBA" id="ARBA00023002"/>
    </source>
</evidence>
<sequence length="546" mass="60327">MASWPNDKGFDNDFEQPKPVQLKVKGEIPRYAAGVLYRTGPMGYKVRTDKGNIWAANHWFDGLSSIHRFEIECSDDGPVQVTYSSRRTVDELLEAVKRTGKLDGITFGAKRDLCKSIFAKFFTMFTAPKTSANNIGVTVSVNMPGGGYIKSAEKPLVNGHSSDNPIVTLHAKSDSSLLKKINPETLEPEGIAMQSSLHPDLKGPFSAAHAKSDPETGDIYNFNLEFGLSPTYRIFCTSASTGETSILAKFTGTPAYIHSLFITQNYVVLCVWNSHVTWAGLSIPFHQNVVDGIAPFDKKKKAVWYAVDRRNGKGLVATYESDPFFCFHTVNAWEEPSASNPKKTDIIAELAAYENTDIIHRFYYDNLVSSSPASKKYAAGKKKRESCIPRHTQFRLPSVDAGVSPSKRLPAELLFQANPFTSMELPTINPAFLTKRHRYAYGNCDRLKSSFLDGIVKFDNVTQTAIFWEEEAHTPGEPIFIADPQGTAEDDGVLLSVVLDGIRGKSYLLCLDARDLSEKGRAELDGPVAFTFHGTHKRVGQVVAST</sequence>
<dbReference type="PANTHER" id="PTHR10543">
    <property type="entry name" value="BETA-CAROTENE DIOXYGENASE"/>
    <property type="match status" value="1"/>
</dbReference>
<feature type="binding site" evidence="5">
    <location>
        <position position="258"/>
    </location>
    <ligand>
        <name>Fe cation</name>
        <dbReference type="ChEBI" id="CHEBI:24875"/>
        <note>catalytic</note>
    </ligand>
</feature>
<dbReference type="GO" id="GO:0046872">
    <property type="term" value="F:metal ion binding"/>
    <property type="evidence" value="ECO:0007669"/>
    <property type="project" value="UniProtKB-KW"/>
</dbReference>
<dbReference type="GO" id="GO:0016121">
    <property type="term" value="P:carotene catabolic process"/>
    <property type="evidence" value="ECO:0007669"/>
    <property type="project" value="TreeGrafter"/>
</dbReference>
<comment type="similarity">
    <text evidence="1">Belongs to the carotenoid oxygenase family.</text>
</comment>
<dbReference type="AlphaFoldDB" id="A0A6A6J7K7"/>
<gene>
    <name evidence="6" type="ORF">EI97DRAFT_462683</name>
</gene>
<name>A0A6A6J7K7_WESOR</name>
<proteinExistence type="inferred from homology"/>
<keyword evidence="7" id="KW-1185">Reference proteome</keyword>
<dbReference type="GeneID" id="54554470"/>
<keyword evidence="2 5" id="KW-0479">Metal-binding</keyword>
<reference evidence="6" key="1">
    <citation type="journal article" date="2020" name="Stud. Mycol.">
        <title>101 Dothideomycetes genomes: a test case for predicting lifestyles and emergence of pathogens.</title>
        <authorList>
            <person name="Haridas S."/>
            <person name="Albert R."/>
            <person name="Binder M."/>
            <person name="Bloem J."/>
            <person name="Labutti K."/>
            <person name="Salamov A."/>
            <person name="Andreopoulos B."/>
            <person name="Baker S."/>
            <person name="Barry K."/>
            <person name="Bills G."/>
            <person name="Bluhm B."/>
            <person name="Cannon C."/>
            <person name="Castanera R."/>
            <person name="Culley D."/>
            <person name="Daum C."/>
            <person name="Ezra D."/>
            <person name="Gonzalez J."/>
            <person name="Henrissat B."/>
            <person name="Kuo A."/>
            <person name="Liang C."/>
            <person name="Lipzen A."/>
            <person name="Lutzoni F."/>
            <person name="Magnuson J."/>
            <person name="Mondo S."/>
            <person name="Nolan M."/>
            <person name="Ohm R."/>
            <person name="Pangilinan J."/>
            <person name="Park H.-J."/>
            <person name="Ramirez L."/>
            <person name="Alfaro M."/>
            <person name="Sun H."/>
            <person name="Tritt A."/>
            <person name="Yoshinaga Y."/>
            <person name="Zwiers L.-H."/>
            <person name="Turgeon B."/>
            <person name="Goodwin S."/>
            <person name="Spatafora J."/>
            <person name="Crous P."/>
            <person name="Grigoriev I."/>
        </authorList>
    </citation>
    <scope>NUCLEOTIDE SEQUENCE</scope>
    <source>
        <strain evidence="6">CBS 379.55</strain>
    </source>
</reference>
<dbReference type="GO" id="GO:0010436">
    <property type="term" value="F:carotenoid dioxygenase activity"/>
    <property type="evidence" value="ECO:0007669"/>
    <property type="project" value="TreeGrafter"/>
</dbReference>
<evidence type="ECO:0000313" key="7">
    <source>
        <dbReference type="Proteomes" id="UP000800097"/>
    </source>
</evidence>
<keyword evidence="3" id="KW-0560">Oxidoreductase</keyword>
<feature type="binding site" evidence="5">
    <location>
        <position position="533"/>
    </location>
    <ligand>
        <name>Fe cation</name>
        <dbReference type="ChEBI" id="CHEBI:24875"/>
        <note>catalytic</note>
    </ligand>
</feature>
<evidence type="ECO:0000256" key="1">
    <source>
        <dbReference type="ARBA" id="ARBA00006787"/>
    </source>
</evidence>
<dbReference type="PANTHER" id="PTHR10543:SF24">
    <property type="entry name" value="CAROTENOID ISOMEROOXYGENASE"/>
    <property type="match status" value="1"/>
</dbReference>
<dbReference type="Proteomes" id="UP000800097">
    <property type="component" value="Unassembled WGS sequence"/>
</dbReference>